<proteinExistence type="predicted"/>
<keyword evidence="2" id="KW-1133">Transmembrane helix</keyword>
<protein>
    <submittedName>
        <fullName evidence="3">Uncharacterized protein</fullName>
    </submittedName>
</protein>
<evidence type="ECO:0000256" key="1">
    <source>
        <dbReference type="SAM" id="MobiDB-lite"/>
    </source>
</evidence>
<dbReference type="RefSeq" id="WP_149854120.1">
    <property type="nucleotide sequence ID" value="NZ_VUOB01000073.1"/>
</dbReference>
<evidence type="ECO:0000313" key="3">
    <source>
        <dbReference type="EMBL" id="KAA2252665.1"/>
    </source>
</evidence>
<dbReference type="AlphaFoldDB" id="A0A5B2WMK2"/>
<evidence type="ECO:0000256" key="2">
    <source>
        <dbReference type="SAM" id="Phobius"/>
    </source>
</evidence>
<reference evidence="3 4" key="1">
    <citation type="submission" date="2019-09" db="EMBL/GenBank/DDBJ databases">
        <title>Goodfellowia gen. nov., a new genus of the Pseudonocardineae related to Actinoalloteichus, containing Goodfellowia coeruleoviolacea gen. nov., comb. nov. gen. nov., comb. nov.</title>
        <authorList>
            <person name="Labeda D."/>
        </authorList>
    </citation>
    <scope>NUCLEOTIDE SEQUENCE [LARGE SCALE GENOMIC DNA]</scope>
    <source>
        <strain evidence="3 4">AN110305</strain>
    </source>
</reference>
<organism evidence="3 4">
    <name type="scientific">Solihabitans fulvus</name>
    <dbReference type="NCBI Taxonomy" id="1892852"/>
    <lineage>
        <taxon>Bacteria</taxon>
        <taxon>Bacillati</taxon>
        <taxon>Actinomycetota</taxon>
        <taxon>Actinomycetes</taxon>
        <taxon>Pseudonocardiales</taxon>
        <taxon>Pseudonocardiaceae</taxon>
        <taxon>Solihabitans</taxon>
    </lineage>
</organism>
<name>A0A5B2WMK2_9PSEU</name>
<dbReference type="Proteomes" id="UP000323454">
    <property type="component" value="Unassembled WGS sequence"/>
</dbReference>
<reference evidence="3 4" key="2">
    <citation type="submission" date="2019-09" db="EMBL/GenBank/DDBJ databases">
        <authorList>
            <person name="Jin C."/>
        </authorList>
    </citation>
    <scope>NUCLEOTIDE SEQUENCE [LARGE SCALE GENOMIC DNA]</scope>
    <source>
        <strain evidence="3 4">AN110305</strain>
    </source>
</reference>
<keyword evidence="4" id="KW-1185">Reference proteome</keyword>
<sequence>MTITMGAPVTVWLLVGIVSLSGLACGIGLYLTCRLVFAQLRTEVQTLAAHLLLSLAGSAPTSARRLLPAADEPDEPPPAPAFPPTGRGRHAEGPSLGEHAPDNLADGGPSASNIPAVRPGPAHRLPGSAAAAGTVVVGAPVVCGANLRGAR</sequence>
<evidence type="ECO:0000313" key="4">
    <source>
        <dbReference type="Proteomes" id="UP000323454"/>
    </source>
</evidence>
<dbReference type="EMBL" id="VUOB01000073">
    <property type="protein sequence ID" value="KAA2252665.1"/>
    <property type="molecule type" value="Genomic_DNA"/>
</dbReference>
<gene>
    <name evidence="3" type="ORF">F0L68_34665</name>
</gene>
<accession>A0A5B2WMK2</accession>
<keyword evidence="2" id="KW-0472">Membrane</keyword>
<comment type="caution">
    <text evidence="3">The sequence shown here is derived from an EMBL/GenBank/DDBJ whole genome shotgun (WGS) entry which is preliminary data.</text>
</comment>
<keyword evidence="2" id="KW-0812">Transmembrane</keyword>
<feature type="region of interest" description="Disordered" evidence="1">
    <location>
        <begin position="64"/>
        <end position="126"/>
    </location>
</feature>
<feature type="transmembrane region" description="Helical" evidence="2">
    <location>
        <begin position="12"/>
        <end position="31"/>
    </location>
</feature>